<sequence>MTNVDAPALTRAEMRRNTIKEVARRLFVENGFHATGIAIIARESGLAVQQLYRDFSSKEDIIAAIVEANCERIGNQEALATALANKDREAIIGWLVSTPSRDDELGDRLFLEIIAEVTRNERIRAIFLEVRSQAFENISRAFAGLMGSDVVDDKHRALAHAFMLIELGSVCTRTLHQESVKTTSDRLIISLIEGAR</sequence>
<name>A0A918UJZ4_9SPHN</name>
<evidence type="ECO:0000313" key="4">
    <source>
        <dbReference type="EMBL" id="GGZ17054.1"/>
    </source>
</evidence>
<evidence type="ECO:0000256" key="2">
    <source>
        <dbReference type="PROSITE-ProRule" id="PRU00335"/>
    </source>
</evidence>
<accession>A0A918UJZ4</accession>
<dbReference type="GO" id="GO:0003700">
    <property type="term" value="F:DNA-binding transcription factor activity"/>
    <property type="evidence" value="ECO:0007669"/>
    <property type="project" value="TreeGrafter"/>
</dbReference>
<comment type="caution">
    <text evidence="4">The sequence shown here is derived from an EMBL/GenBank/DDBJ whole genome shotgun (WGS) entry which is preliminary data.</text>
</comment>
<feature type="DNA-binding region" description="H-T-H motif" evidence="2">
    <location>
        <begin position="36"/>
        <end position="55"/>
    </location>
</feature>
<dbReference type="InterPro" id="IPR009057">
    <property type="entry name" value="Homeodomain-like_sf"/>
</dbReference>
<reference evidence="4" key="2">
    <citation type="submission" date="2020-09" db="EMBL/GenBank/DDBJ databases">
        <authorList>
            <person name="Sun Q."/>
            <person name="Kim S."/>
        </authorList>
    </citation>
    <scope>NUCLEOTIDE SEQUENCE</scope>
    <source>
        <strain evidence="4">KCTC 32255</strain>
    </source>
</reference>
<dbReference type="AlphaFoldDB" id="A0A918UJZ4"/>
<gene>
    <name evidence="4" type="ORF">GCM10011614_34550</name>
</gene>
<dbReference type="PROSITE" id="PS50977">
    <property type="entry name" value="HTH_TETR_2"/>
    <property type="match status" value="1"/>
</dbReference>
<dbReference type="EMBL" id="BMZA01000032">
    <property type="protein sequence ID" value="GGZ17054.1"/>
    <property type="molecule type" value="Genomic_DNA"/>
</dbReference>
<dbReference type="PANTHER" id="PTHR30055">
    <property type="entry name" value="HTH-TYPE TRANSCRIPTIONAL REGULATOR RUTR"/>
    <property type="match status" value="1"/>
</dbReference>
<dbReference type="InterPro" id="IPR050109">
    <property type="entry name" value="HTH-type_TetR-like_transc_reg"/>
</dbReference>
<dbReference type="SUPFAM" id="SSF46689">
    <property type="entry name" value="Homeodomain-like"/>
    <property type="match status" value="1"/>
</dbReference>
<evidence type="ECO:0000313" key="5">
    <source>
        <dbReference type="Proteomes" id="UP000648075"/>
    </source>
</evidence>
<dbReference type="GO" id="GO:0000976">
    <property type="term" value="F:transcription cis-regulatory region binding"/>
    <property type="evidence" value="ECO:0007669"/>
    <property type="project" value="TreeGrafter"/>
</dbReference>
<dbReference type="PANTHER" id="PTHR30055:SF200">
    <property type="entry name" value="HTH-TYPE TRANSCRIPTIONAL REPRESSOR BDCR"/>
    <property type="match status" value="1"/>
</dbReference>
<protein>
    <recommendedName>
        <fullName evidence="3">HTH tetR-type domain-containing protein</fullName>
    </recommendedName>
</protein>
<evidence type="ECO:0000259" key="3">
    <source>
        <dbReference type="PROSITE" id="PS50977"/>
    </source>
</evidence>
<proteinExistence type="predicted"/>
<evidence type="ECO:0000256" key="1">
    <source>
        <dbReference type="ARBA" id="ARBA00023125"/>
    </source>
</evidence>
<reference evidence="4" key="1">
    <citation type="journal article" date="2014" name="Int. J. Syst. Evol. Microbiol.">
        <title>Complete genome sequence of Corynebacterium casei LMG S-19264T (=DSM 44701T), isolated from a smear-ripened cheese.</title>
        <authorList>
            <consortium name="US DOE Joint Genome Institute (JGI-PGF)"/>
            <person name="Walter F."/>
            <person name="Albersmeier A."/>
            <person name="Kalinowski J."/>
            <person name="Ruckert C."/>
        </authorList>
    </citation>
    <scope>NUCLEOTIDE SEQUENCE</scope>
    <source>
        <strain evidence="4">KCTC 32255</strain>
    </source>
</reference>
<organism evidence="4 5">
    <name type="scientific">Novosphingobium colocasiae</name>
    <dbReference type="NCBI Taxonomy" id="1256513"/>
    <lineage>
        <taxon>Bacteria</taxon>
        <taxon>Pseudomonadati</taxon>
        <taxon>Pseudomonadota</taxon>
        <taxon>Alphaproteobacteria</taxon>
        <taxon>Sphingomonadales</taxon>
        <taxon>Sphingomonadaceae</taxon>
        <taxon>Novosphingobium</taxon>
    </lineage>
</organism>
<keyword evidence="5" id="KW-1185">Reference proteome</keyword>
<feature type="domain" description="HTH tetR-type" evidence="3">
    <location>
        <begin position="13"/>
        <end position="73"/>
    </location>
</feature>
<dbReference type="InterPro" id="IPR001647">
    <property type="entry name" value="HTH_TetR"/>
</dbReference>
<dbReference type="Gene3D" id="1.10.357.10">
    <property type="entry name" value="Tetracycline Repressor, domain 2"/>
    <property type="match status" value="1"/>
</dbReference>
<keyword evidence="1 2" id="KW-0238">DNA-binding</keyword>
<dbReference type="Proteomes" id="UP000648075">
    <property type="component" value="Unassembled WGS sequence"/>
</dbReference>
<dbReference type="RefSeq" id="WP_189622535.1">
    <property type="nucleotide sequence ID" value="NZ_BMZA01000032.1"/>
</dbReference>
<dbReference type="PRINTS" id="PR00455">
    <property type="entry name" value="HTHTETR"/>
</dbReference>
<dbReference type="Pfam" id="PF00440">
    <property type="entry name" value="TetR_N"/>
    <property type="match status" value="1"/>
</dbReference>